<dbReference type="GO" id="GO:0005506">
    <property type="term" value="F:iron ion binding"/>
    <property type="evidence" value="ECO:0007669"/>
    <property type="project" value="InterPro"/>
</dbReference>
<dbReference type="Gene3D" id="1.10.630.10">
    <property type="entry name" value="Cytochrome P450"/>
    <property type="match status" value="1"/>
</dbReference>
<keyword evidence="12" id="KW-0732">Signal</keyword>
<feature type="non-terminal residue" evidence="13">
    <location>
        <position position="1"/>
    </location>
</feature>
<dbReference type="GO" id="GO:0016705">
    <property type="term" value="F:oxidoreductase activity, acting on paired donors, with incorporation or reduction of molecular oxygen"/>
    <property type="evidence" value="ECO:0007669"/>
    <property type="project" value="InterPro"/>
</dbReference>
<feature type="signal peptide" evidence="12">
    <location>
        <begin position="1"/>
        <end position="22"/>
    </location>
</feature>
<comment type="subcellular location">
    <subcellularLocation>
        <location evidence="2">Membrane</location>
        <topology evidence="2">Single-pass membrane protein</topology>
    </subcellularLocation>
</comment>
<keyword evidence="8" id="KW-0560">Oxidoreductase</keyword>
<dbReference type="GO" id="GO:0020037">
    <property type="term" value="F:heme binding"/>
    <property type="evidence" value="ECO:0007669"/>
    <property type="project" value="InterPro"/>
</dbReference>
<dbReference type="PANTHER" id="PTHR46300">
    <property type="entry name" value="P450, PUTATIVE (EUROFUNG)-RELATED-RELATED"/>
    <property type="match status" value="1"/>
</dbReference>
<dbReference type="InterPro" id="IPR036396">
    <property type="entry name" value="Cyt_P450_sf"/>
</dbReference>
<accession>A0A165PRA3</accession>
<keyword evidence="14" id="KW-1185">Reference proteome</keyword>
<keyword evidence="11" id="KW-0472">Membrane</keyword>
<evidence type="ECO:0000256" key="7">
    <source>
        <dbReference type="ARBA" id="ARBA00022989"/>
    </source>
</evidence>
<dbReference type="EMBL" id="KV429065">
    <property type="protein sequence ID" value="KZT68537.1"/>
    <property type="molecule type" value="Genomic_DNA"/>
</dbReference>
<evidence type="ECO:0008006" key="15">
    <source>
        <dbReference type="Google" id="ProtNLM"/>
    </source>
</evidence>
<dbReference type="STRING" id="1314783.A0A165PRA3"/>
<name>A0A165PRA3_9APHY</name>
<proteinExistence type="inferred from homology"/>
<dbReference type="GO" id="GO:0004497">
    <property type="term" value="F:monooxygenase activity"/>
    <property type="evidence" value="ECO:0007669"/>
    <property type="project" value="UniProtKB-KW"/>
</dbReference>
<dbReference type="AlphaFoldDB" id="A0A165PRA3"/>
<feature type="chain" id="PRO_5007864214" description="Cytochrome P450" evidence="12">
    <location>
        <begin position="23"/>
        <end position="76"/>
    </location>
</feature>
<gene>
    <name evidence="13" type="ORF">DAEQUDRAFT_671208</name>
</gene>
<comment type="cofactor">
    <cofactor evidence="1">
        <name>heme</name>
        <dbReference type="ChEBI" id="CHEBI:30413"/>
    </cofactor>
</comment>
<evidence type="ECO:0000256" key="8">
    <source>
        <dbReference type="ARBA" id="ARBA00023002"/>
    </source>
</evidence>
<evidence type="ECO:0000256" key="12">
    <source>
        <dbReference type="SAM" id="SignalP"/>
    </source>
</evidence>
<protein>
    <recommendedName>
        <fullName evidence="15">Cytochrome P450</fullName>
    </recommendedName>
</protein>
<dbReference type="GO" id="GO:0016020">
    <property type="term" value="C:membrane"/>
    <property type="evidence" value="ECO:0007669"/>
    <property type="project" value="UniProtKB-SubCell"/>
</dbReference>
<evidence type="ECO:0000313" key="13">
    <source>
        <dbReference type="EMBL" id="KZT68537.1"/>
    </source>
</evidence>
<evidence type="ECO:0000256" key="3">
    <source>
        <dbReference type="ARBA" id="ARBA00010617"/>
    </source>
</evidence>
<keyword evidence="7" id="KW-1133">Transmembrane helix</keyword>
<evidence type="ECO:0000313" key="14">
    <source>
        <dbReference type="Proteomes" id="UP000076727"/>
    </source>
</evidence>
<evidence type="ECO:0000256" key="10">
    <source>
        <dbReference type="ARBA" id="ARBA00023033"/>
    </source>
</evidence>
<dbReference type="InterPro" id="IPR050364">
    <property type="entry name" value="Cytochrome_P450_fung"/>
</dbReference>
<keyword evidence="5" id="KW-0812">Transmembrane</keyword>
<evidence type="ECO:0000256" key="2">
    <source>
        <dbReference type="ARBA" id="ARBA00004167"/>
    </source>
</evidence>
<dbReference type="PANTHER" id="PTHR46300:SF7">
    <property type="entry name" value="P450, PUTATIVE (EUROFUNG)-RELATED"/>
    <property type="match status" value="1"/>
</dbReference>
<sequence>RRCPGSMVAESAFFIAVTHLLAIFNISHPTDKHGHEITEPVPYTDEHISHPQLFKCDIRQRTEAAAKLVSQLVTSY</sequence>
<keyword evidence="10" id="KW-0503">Monooxygenase</keyword>
<evidence type="ECO:0000256" key="6">
    <source>
        <dbReference type="ARBA" id="ARBA00022723"/>
    </source>
</evidence>
<reference evidence="13 14" key="1">
    <citation type="journal article" date="2016" name="Mol. Biol. Evol.">
        <title>Comparative Genomics of Early-Diverging Mushroom-Forming Fungi Provides Insights into the Origins of Lignocellulose Decay Capabilities.</title>
        <authorList>
            <person name="Nagy L.G."/>
            <person name="Riley R."/>
            <person name="Tritt A."/>
            <person name="Adam C."/>
            <person name="Daum C."/>
            <person name="Floudas D."/>
            <person name="Sun H."/>
            <person name="Yadav J.S."/>
            <person name="Pangilinan J."/>
            <person name="Larsson K.H."/>
            <person name="Matsuura K."/>
            <person name="Barry K."/>
            <person name="Labutti K."/>
            <person name="Kuo R."/>
            <person name="Ohm R.A."/>
            <person name="Bhattacharya S.S."/>
            <person name="Shirouzu T."/>
            <person name="Yoshinaga Y."/>
            <person name="Martin F.M."/>
            <person name="Grigoriev I.V."/>
            <person name="Hibbett D.S."/>
        </authorList>
    </citation>
    <scope>NUCLEOTIDE SEQUENCE [LARGE SCALE GENOMIC DNA]</scope>
    <source>
        <strain evidence="13 14">L-15889</strain>
    </source>
</reference>
<evidence type="ECO:0000256" key="9">
    <source>
        <dbReference type="ARBA" id="ARBA00023004"/>
    </source>
</evidence>
<evidence type="ECO:0000256" key="11">
    <source>
        <dbReference type="ARBA" id="ARBA00023136"/>
    </source>
</evidence>
<dbReference type="OrthoDB" id="3934656at2759"/>
<keyword evidence="6" id="KW-0479">Metal-binding</keyword>
<evidence type="ECO:0000256" key="5">
    <source>
        <dbReference type="ARBA" id="ARBA00022692"/>
    </source>
</evidence>
<evidence type="ECO:0000256" key="4">
    <source>
        <dbReference type="ARBA" id="ARBA00022617"/>
    </source>
</evidence>
<keyword evidence="9" id="KW-0408">Iron</keyword>
<organism evidence="13 14">
    <name type="scientific">Daedalea quercina L-15889</name>
    <dbReference type="NCBI Taxonomy" id="1314783"/>
    <lineage>
        <taxon>Eukaryota</taxon>
        <taxon>Fungi</taxon>
        <taxon>Dikarya</taxon>
        <taxon>Basidiomycota</taxon>
        <taxon>Agaricomycotina</taxon>
        <taxon>Agaricomycetes</taxon>
        <taxon>Polyporales</taxon>
        <taxon>Fomitopsis</taxon>
    </lineage>
</organism>
<comment type="similarity">
    <text evidence="3">Belongs to the cytochrome P450 family.</text>
</comment>
<dbReference type="Proteomes" id="UP000076727">
    <property type="component" value="Unassembled WGS sequence"/>
</dbReference>
<keyword evidence="4" id="KW-0349">Heme</keyword>
<evidence type="ECO:0000256" key="1">
    <source>
        <dbReference type="ARBA" id="ARBA00001971"/>
    </source>
</evidence>